<comment type="caution">
    <text evidence="4">The sequence shown here is derived from an EMBL/GenBank/DDBJ whole genome shotgun (WGS) entry which is preliminary data.</text>
</comment>
<evidence type="ECO:0000256" key="1">
    <source>
        <dbReference type="SAM" id="MobiDB-lite"/>
    </source>
</evidence>
<feature type="region of interest" description="Disordered" evidence="1">
    <location>
        <begin position="527"/>
        <end position="562"/>
    </location>
</feature>
<dbReference type="Pfam" id="PF12763">
    <property type="entry name" value="EH"/>
    <property type="match status" value="1"/>
</dbReference>
<protein>
    <submittedName>
        <fullName evidence="4">Uncharacterized protein</fullName>
    </submittedName>
</protein>
<gene>
    <name evidence="4" type="ORF">HJC23_010659</name>
</gene>
<reference evidence="4 5" key="1">
    <citation type="journal article" date="2020" name="G3 (Bethesda)">
        <title>Improved Reference Genome for Cyclotella cryptica CCMP332, a Model for Cell Wall Morphogenesis, Salinity Adaptation, and Lipid Production in Diatoms (Bacillariophyta).</title>
        <authorList>
            <person name="Roberts W.R."/>
            <person name="Downey K.M."/>
            <person name="Ruck E.C."/>
            <person name="Traller J.C."/>
            <person name="Alverson A.J."/>
        </authorList>
    </citation>
    <scope>NUCLEOTIDE SEQUENCE [LARGE SCALE GENOMIC DNA]</scope>
    <source>
        <strain evidence="4 5">CCMP332</strain>
    </source>
</reference>
<name>A0ABD3PEH9_9STRA</name>
<sequence length="1821" mass="197321">MNTPSTLQAVQRNSTTEHPFLISSSILEPIERPPSNSYSGNYTLICDAYRSMSTFTCYRPTPLERANATYLLVTYFNTPVDMANDDGEMRVAGRDAVPFLTSSGLDRGLLRLIWSVADPEGVGTLTVRSQFHTILRLIAMAQANFLPPLPPGMEHQHIPLLKEALTNNSHLVMALPTFTRDASPPTVAHLLGTYPTPVSRGVGSSCEGSHPNGSNVDVSNLLTNHDFQYQLWQKQQQKDGQNSGADASWGESWGVAATPATKMSVDDAFGDLPEVEDLPLPSLQYVVSEENMETCEGITVDEGNGHMVGSAVDEFGDFDGASVEPVIIDQGEGPQLGTKNPVADGVNNEETVCGDFDAAGFPFPSSDVMDVAIENTLVGPVAGIDASAEISDNEFSDFDAARDSALPYSAGDQPSPEFENVNSPYLPNPGQYGPTLSISDAFEPLVVEHEGPPASVNEVDQCGGVESTGTPMDEVDEQLDFGRFESTAPQPYMNENNVVTDEGDEFGGFESTFTGVEGTAIEHSEDNFEFDTESGSSPPKPEAFPIPGDLSQAGSFSGTPLYEPGNHDVTLSITGAFESLVSEQKNDTTAWFQDEANVIENQGDEFGGFESNEIGSPDNSGSNDEIVTALPNTVPNTQEECIASTWTADNARGPTAQLGNHVSTLSISDAFASLIGDQESSAAPDDRVSFVENSVHTTEENREIPPDSAHSEVSVDSAKVSIFDEKKTSDDDSIKAEPEEIFINNSELEVQIQGNSETGIPSVGVSAFDDVFGGIQDAPLPPLEAFSPTLEESGKSNAIEMSECDESFGDFEGNAAVTGFIPEEEFVEKSELADAGFGNVDSVPRSLVQDVAHQIQPLETFPQEAEERHQSQRADALEFDDSFCDFEGTSAIVDGHEKHADVSEPFSEHSGNFDNFDHQNANEASKDEHYSISANQGLPPVLMDAATNEILDYGKHNDLSGFPTYDNVAFSQANDTPEQQTFTIDDQTNKNNDITGCLPFDRTFATGDGTHAEDMTTRTKYEAASFGGTAYPIHDIQACTGTQFVAATDVSEAKDDDFGDFSAFGAAGIVQVEVRTDHNEQNDSTILHEKPEASAYFQGINMVHTEADDDDFGDFAAFGSPDEAHAEERTDGTEGGHIIVSNYQSEAVGDCHGIDIDHNGVDADDYGGFSAFGSVDLAKDRTDDTQSNPATTFNWPSETSTDLCADKDDHTAADEDRFGDFSAFGSADILHTEDRVHTQEDDVHTQEDHSIVSNKLSDDVADTHVDTSIHAETHDDCGEGDVSRLGSAGMLRTKNKVPTQEDHSTILNETAATLDVNDFISTDGDHDDFGDFSDFGSADMLHTEDKGHSLQDHSSISNKQSEVVADREVNTDIGTEGDHEEFGDFSAFGSANMLYTEHRNHNLAVHSTVLDKQPDSAKDLLVDNIVHADADDVDFGGCVASIDRTQDDHATTSNKMLEAIADLHDSNFAHSGVDDQDVSGFAAFGSTDVELTEDLGDHTPQDHSSVSSSKLVSAEDHQINNVNGTAGDDDEFGNFTAFEAADNSAMVNPSDAISFDAEFGEFAQFDSAPLNDANIHVSFNDYADLSEKIRSLTHFPSPLPPKEDVVQCFEKCLKNRETPRIQLARCVEVCEILSDTNSDVSQQWENTMSCVKTDLERGRKILEFFSDRLTPADRSILLRSEKLRNHVLGLAEFVRISRSITASVQDIFCLEINGGFHESSSDWNKGKFIMNTSFIEEAWGDVCSKALDMGILSETPQLESIDEIRSRYLCIENGELGELCQLTLQPLYNDGKNQGTRSTVKWKGKKYMSCAANFLANRLSQ</sequence>
<dbReference type="Proteomes" id="UP001516023">
    <property type="component" value="Unassembled WGS sequence"/>
</dbReference>
<keyword evidence="5" id="KW-1185">Reference proteome</keyword>
<evidence type="ECO:0000313" key="5">
    <source>
        <dbReference type="Proteomes" id="UP001516023"/>
    </source>
</evidence>
<dbReference type="InterPro" id="IPR000261">
    <property type="entry name" value="EH_dom"/>
</dbReference>
<evidence type="ECO:0000313" key="4">
    <source>
        <dbReference type="EMBL" id="KAL3786493.1"/>
    </source>
</evidence>
<proteinExistence type="predicted"/>
<accession>A0ABD3PEH9</accession>
<feature type="region of interest" description="Disordered" evidence="1">
    <location>
        <begin position="694"/>
        <end position="717"/>
    </location>
</feature>
<feature type="domain" description="Synergin gamma C-terminal" evidence="3">
    <location>
        <begin position="1637"/>
        <end position="1820"/>
    </location>
</feature>
<dbReference type="InterPro" id="IPR059024">
    <property type="entry name" value="SYNRG_C"/>
</dbReference>
<feature type="compositionally biased region" description="Polar residues" evidence="1">
    <location>
        <begin position="1185"/>
        <end position="1199"/>
    </location>
</feature>
<evidence type="ECO:0000259" key="2">
    <source>
        <dbReference type="Pfam" id="PF12763"/>
    </source>
</evidence>
<dbReference type="Gene3D" id="1.10.238.10">
    <property type="entry name" value="EF-hand"/>
    <property type="match status" value="1"/>
</dbReference>
<dbReference type="SUPFAM" id="SSF47473">
    <property type="entry name" value="EF-hand"/>
    <property type="match status" value="1"/>
</dbReference>
<organism evidence="4 5">
    <name type="scientific">Cyclotella cryptica</name>
    <dbReference type="NCBI Taxonomy" id="29204"/>
    <lineage>
        <taxon>Eukaryota</taxon>
        <taxon>Sar</taxon>
        <taxon>Stramenopiles</taxon>
        <taxon>Ochrophyta</taxon>
        <taxon>Bacillariophyta</taxon>
        <taxon>Coscinodiscophyceae</taxon>
        <taxon>Thalassiosirophycidae</taxon>
        <taxon>Stephanodiscales</taxon>
        <taxon>Stephanodiscaceae</taxon>
        <taxon>Cyclotella</taxon>
    </lineage>
</organism>
<feature type="region of interest" description="Disordered" evidence="1">
    <location>
        <begin position="1180"/>
        <end position="1199"/>
    </location>
</feature>
<dbReference type="Pfam" id="PF25999">
    <property type="entry name" value="SYNRG_C"/>
    <property type="match status" value="1"/>
</dbReference>
<evidence type="ECO:0000259" key="3">
    <source>
        <dbReference type="Pfam" id="PF25999"/>
    </source>
</evidence>
<dbReference type="EMBL" id="JABMIG020000193">
    <property type="protein sequence ID" value="KAL3786493.1"/>
    <property type="molecule type" value="Genomic_DNA"/>
</dbReference>
<feature type="domain" description="EH" evidence="2">
    <location>
        <begin position="87"/>
        <end position="166"/>
    </location>
</feature>
<dbReference type="InterPro" id="IPR011992">
    <property type="entry name" value="EF-hand-dom_pair"/>
</dbReference>